<gene>
    <name evidence="1" type="ORF">NQ519_01755</name>
</gene>
<sequence length="180" mass="20617">MSKKFKNIENDEAFKNFKLEDYMPSMSKHESEESSSIAEQEPVVEAGNLFPILDEPNTLAVQMAMLDTRIQEQETSVGSDTEAKGTATDTDDIPIERIVARRISSKQRRLSLDEYRTIYLQVPKITDRKPVFVSGEVRDRLDEIVRRLGGRGMSVSGLIENLARHHLSSYEDDIDQWRKL</sequence>
<dbReference type="Proteomes" id="UP001058267">
    <property type="component" value="Chromosome"/>
</dbReference>
<keyword evidence="2" id="KW-1185">Reference proteome</keyword>
<evidence type="ECO:0000313" key="1">
    <source>
        <dbReference type="EMBL" id="UWN65585.1"/>
    </source>
</evidence>
<dbReference type="Pfam" id="PF11888">
    <property type="entry name" value="DUF3408"/>
    <property type="match status" value="1"/>
</dbReference>
<protein>
    <submittedName>
        <fullName evidence="1">DUF3408 domain-containing protein</fullName>
    </submittedName>
</protein>
<dbReference type="RefSeq" id="WP_019149785.1">
    <property type="nucleotide sequence ID" value="NZ_CP102252.1"/>
</dbReference>
<dbReference type="EMBL" id="CP102252">
    <property type="protein sequence ID" value="UWN65585.1"/>
    <property type="molecule type" value="Genomic_DNA"/>
</dbReference>
<name>A0ABY5V7P1_9BACT</name>
<accession>A0ABY5V7P1</accession>
<proteinExistence type="predicted"/>
<dbReference type="InterPro" id="IPR021823">
    <property type="entry name" value="DUF3408"/>
</dbReference>
<evidence type="ECO:0000313" key="2">
    <source>
        <dbReference type="Proteomes" id="UP001058267"/>
    </source>
</evidence>
<reference evidence="1" key="1">
    <citation type="journal article" date="2022" name="Cell">
        <title>Design, construction, and in vivo augmentation of a complex gut microbiome.</title>
        <authorList>
            <person name="Cheng A.G."/>
            <person name="Ho P.Y."/>
            <person name="Aranda-Diaz A."/>
            <person name="Jain S."/>
            <person name="Yu F.B."/>
            <person name="Meng X."/>
            <person name="Wang M."/>
            <person name="Iakiviak M."/>
            <person name="Nagashima K."/>
            <person name="Zhao A."/>
            <person name="Murugkar P."/>
            <person name="Patil A."/>
            <person name="Atabakhsh K."/>
            <person name="Weakley A."/>
            <person name="Yan J."/>
            <person name="Brumbaugh A.R."/>
            <person name="Higginbottom S."/>
            <person name="Dimas A."/>
            <person name="Shiver A.L."/>
            <person name="Deutschbauer A."/>
            <person name="Neff N."/>
            <person name="Sonnenburg J.L."/>
            <person name="Huang K.C."/>
            <person name="Fischbach M.A."/>
        </authorList>
    </citation>
    <scope>NUCLEOTIDE SEQUENCE</scope>
    <source>
        <strain evidence="1">JC50</strain>
    </source>
</reference>
<organism evidence="1 2">
    <name type="scientific">Alistipes senegalensis JC50</name>
    <dbReference type="NCBI Taxonomy" id="1033732"/>
    <lineage>
        <taxon>Bacteria</taxon>
        <taxon>Pseudomonadati</taxon>
        <taxon>Bacteroidota</taxon>
        <taxon>Bacteroidia</taxon>
        <taxon>Bacteroidales</taxon>
        <taxon>Rikenellaceae</taxon>
        <taxon>Alistipes</taxon>
    </lineage>
</organism>